<keyword evidence="2" id="KW-1185">Reference proteome</keyword>
<evidence type="ECO:0000313" key="1">
    <source>
        <dbReference type="EMBL" id="KAJ4313782.1"/>
    </source>
</evidence>
<dbReference type="GO" id="GO:0005506">
    <property type="term" value="F:iron ion binding"/>
    <property type="evidence" value="ECO:0007669"/>
    <property type="project" value="InterPro"/>
</dbReference>
<dbReference type="Proteomes" id="UP001140502">
    <property type="component" value="Unassembled WGS sequence"/>
</dbReference>
<sequence length="120" mass="13881">MDAGPQPRTRSGTRYLYLIKKSEEELARSQGVYNVMEKWTAAMEPRANPSVDVFTWFQHIPSPLAFWKRRAIDAGKTMDGTWGEAHRRVEERRAKGEKRNCIIDALLNDYEKKGWPSSIP</sequence>
<dbReference type="AlphaFoldDB" id="A0A9W9BKL6"/>
<proteinExistence type="predicted"/>
<dbReference type="InterPro" id="IPR036396">
    <property type="entry name" value="Cyt_P450_sf"/>
</dbReference>
<evidence type="ECO:0000313" key="2">
    <source>
        <dbReference type="Proteomes" id="UP001140502"/>
    </source>
</evidence>
<dbReference type="OrthoDB" id="1103324at2759"/>
<dbReference type="GO" id="GO:0020037">
    <property type="term" value="F:heme binding"/>
    <property type="evidence" value="ECO:0007669"/>
    <property type="project" value="InterPro"/>
</dbReference>
<organism evidence="1 2">
    <name type="scientific">Fusarium piperis</name>
    <dbReference type="NCBI Taxonomy" id="1435070"/>
    <lineage>
        <taxon>Eukaryota</taxon>
        <taxon>Fungi</taxon>
        <taxon>Dikarya</taxon>
        <taxon>Ascomycota</taxon>
        <taxon>Pezizomycotina</taxon>
        <taxon>Sordariomycetes</taxon>
        <taxon>Hypocreomycetidae</taxon>
        <taxon>Hypocreales</taxon>
        <taxon>Nectriaceae</taxon>
        <taxon>Fusarium</taxon>
        <taxon>Fusarium solani species complex</taxon>
    </lineage>
</organism>
<dbReference type="GO" id="GO:0016705">
    <property type="term" value="F:oxidoreductase activity, acting on paired donors, with incorporation or reduction of molecular oxygen"/>
    <property type="evidence" value="ECO:0007669"/>
    <property type="project" value="InterPro"/>
</dbReference>
<name>A0A9W9BKL6_9HYPO</name>
<dbReference type="EMBL" id="JAPEUR010000248">
    <property type="protein sequence ID" value="KAJ4313782.1"/>
    <property type="molecule type" value="Genomic_DNA"/>
</dbReference>
<reference evidence="1" key="1">
    <citation type="submission" date="2022-10" db="EMBL/GenBank/DDBJ databases">
        <title>Tapping the CABI collections for fungal endophytes: first genome assemblies for Collariella, Neodidymelliopsis, Ascochyta clinopodiicola, Didymella pomorum, Didymosphaeria variabile, Neocosmospora piperis and Neocucurbitaria cava.</title>
        <authorList>
            <person name="Hill R."/>
        </authorList>
    </citation>
    <scope>NUCLEOTIDE SEQUENCE</scope>
    <source>
        <strain evidence="1">IMI 366586</strain>
    </source>
</reference>
<accession>A0A9W9BKL6</accession>
<dbReference type="GO" id="GO:0004497">
    <property type="term" value="F:monooxygenase activity"/>
    <property type="evidence" value="ECO:0007669"/>
    <property type="project" value="InterPro"/>
</dbReference>
<dbReference type="Gene3D" id="1.10.630.10">
    <property type="entry name" value="Cytochrome P450"/>
    <property type="match status" value="1"/>
</dbReference>
<gene>
    <name evidence="1" type="ORF">N0V84_009243</name>
</gene>
<protein>
    <submittedName>
        <fullName evidence="1">Uncharacterized protein</fullName>
    </submittedName>
</protein>
<comment type="caution">
    <text evidence="1">The sequence shown here is derived from an EMBL/GenBank/DDBJ whole genome shotgun (WGS) entry which is preliminary data.</text>
</comment>